<accession>A0A1X7G7I3</accession>
<dbReference type="PROSITE" id="PS50405">
    <property type="entry name" value="GST_CTER"/>
    <property type="match status" value="1"/>
</dbReference>
<dbReference type="Gene3D" id="3.40.30.10">
    <property type="entry name" value="Glutaredoxin"/>
    <property type="match status" value="1"/>
</dbReference>
<dbReference type="OrthoDB" id="7583243at2"/>
<dbReference type="CDD" id="cd03057">
    <property type="entry name" value="GST_N_Beta"/>
    <property type="match status" value="1"/>
</dbReference>
<dbReference type="RefSeq" id="WP_085218053.1">
    <property type="nucleotide sequence ID" value="NZ_LT840185.1"/>
</dbReference>
<reference evidence="4" key="1">
    <citation type="submission" date="2017-04" db="EMBL/GenBank/DDBJ databases">
        <authorList>
            <person name="Varghese N."/>
            <person name="Submissions S."/>
        </authorList>
    </citation>
    <scope>NUCLEOTIDE SEQUENCE [LARGE SCALE GENOMIC DNA]</scope>
    <source>
        <strain evidence="4">Dd16</strain>
    </source>
</reference>
<name>A0A1X7G7I3_9SPHN</name>
<dbReference type="Pfam" id="PF02798">
    <property type="entry name" value="GST_N"/>
    <property type="match status" value="1"/>
</dbReference>
<dbReference type="SUPFAM" id="SSF52833">
    <property type="entry name" value="Thioredoxin-like"/>
    <property type="match status" value="1"/>
</dbReference>
<dbReference type="InterPro" id="IPR036249">
    <property type="entry name" value="Thioredoxin-like_sf"/>
</dbReference>
<organism evidence="3 4">
    <name type="scientific">Allosphingosinicella indica</name>
    <dbReference type="NCBI Taxonomy" id="941907"/>
    <lineage>
        <taxon>Bacteria</taxon>
        <taxon>Pseudomonadati</taxon>
        <taxon>Pseudomonadota</taxon>
        <taxon>Alphaproteobacteria</taxon>
        <taxon>Sphingomonadales</taxon>
        <taxon>Sphingomonadaceae</taxon>
        <taxon>Allosphingosinicella</taxon>
    </lineage>
</organism>
<dbReference type="SFLD" id="SFLDS00019">
    <property type="entry name" value="Glutathione_Transferase_(cytos"/>
    <property type="match status" value="1"/>
</dbReference>
<dbReference type="PANTHER" id="PTHR44051">
    <property type="entry name" value="GLUTATHIONE S-TRANSFERASE-RELATED"/>
    <property type="match status" value="1"/>
</dbReference>
<dbReference type="InterPro" id="IPR040079">
    <property type="entry name" value="Glutathione_S-Trfase"/>
</dbReference>
<dbReference type="InterPro" id="IPR004045">
    <property type="entry name" value="Glutathione_S-Trfase_N"/>
</dbReference>
<dbReference type="InterPro" id="IPR036282">
    <property type="entry name" value="Glutathione-S-Trfase_C_sf"/>
</dbReference>
<feature type="domain" description="GST C-terminal" evidence="2">
    <location>
        <begin position="89"/>
        <end position="210"/>
    </location>
</feature>
<evidence type="ECO:0000259" key="2">
    <source>
        <dbReference type="PROSITE" id="PS50405"/>
    </source>
</evidence>
<dbReference type="SUPFAM" id="SSF47616">
    <property type="entry name" value="GST C-terminal domain-like"/>
    <property type="match status" value="1"/>
</dbReference>
<evidence type="ECO:0000259" key="1">
    <source>
        <dbReference type="PROSITE" id="PS50404"/>
    </source>
</evidence>
<sequence length="210" mass="23159">MTYRLYGAPGWGSTLAEAALAWAGEKFEFVNVEGFDQPGPARETLLKVNPLARVPALEMPDGGTLTESAAITLHLADAHPGAGLAPAADDPLRAPFLNRLMWLVSAVYPTFTYRDYPERWAPDAKAQLVERVDAFRQSLWQQFEGELGDGPFVLGETASALDAYVAIMTHWYPRRDWFRAHCPKLHAIALRAEALPQLAPVMARNFPDAA</sequence>
<dbReference type="EMBL" id="LT840185">
    <property type="protein sequence ID" value="SMF65436.1"/>
    <property type="molecule type" value="Genomic_DNA"/>
</dbReference>
<dbReference type="PROSITE" id="PS50404">
    <property type="entry name" value="GST_NTER"/>
    <property type="match status" value="1"/>
</dbReference>
<dbReference type="Gene3D" id="1.20.1050.10">
    <property type="match status" value="1"/>
</dbReference>
<dbReference type="InterPro" id="IPR010987">
    <property type="entry name" value="Glutathione-S-Trfase_C-like"/>
</dbReference>
<dbReference type="PANTHER" id="PTHR44051:SF8">
    <property type="entry name" value="GLUTATHIONE S-TRANSFERASE GSTA"/>
    <property type="match status" value="1"/>
</dbReference>
<dbReference type="STRING" id="941907.SAMN06295910_1305"/>
<dbReference type="Proteomes" id="UP000192934">
    <property type="component" value="Chromosome I"/>
</dbReference>
<protein>
    <submittedName>
        <fullName evidence="3">GST-like protein</fullName>
    </submittedName>
</protein>
<gene>
    <name evidence="3" type="ORF">SAMN06295910_1305</name>
</gene>
<evidence type="ECO:0000313" key="3">
    <source>
        <dbReference type="EMBL" id="SMF65436.1"/>
    </source>
</evidence>
<feature type="domain" description="GST N-terminal" evidence="1">
    <location>
        <begin position="1"/>
        <end position="83"/>
    </location>
</feature>
<keyword evidence="4" id="KW-1185">Reference proteome</keyword>
<proteinExistence type="predicted"/>
<dbReference type="AlphaFoldDB" id="A0A1X7G7I3"/>
<evidence type="ECO:0000313" key="4">
    <source>
        <dbReference type="Proteomes" id="UP000192934"/>
    </source>
</evidence>